<reference evidence="1" key="2">
    <citation type="journal article" date="2021" name="Microbiome">
        <title>Successional dynamics and alternative stable states in a saline activated sludge microbial community over 9 years.</title>
        <authorList>
            <person name="Wang Y."/>
            <person name="Ye J."/>
            <person name="Ju F."/>
            <person name="Liu L."/>
            <person name="Boyd J.A."/>
            <person name="Deng Y."/>
            <person name="Parks D.H."/>
            <person name="Jiang X."/>
            <person name="Yin X."/>
            <person name="Woodcroft B.J."/>
            <person name="Tyson G.W."/>
            <person name="Hugenholtz P."/>
            <person name="Polz M.F."/>
            <person name="Zhang T."/>
        </authorList>
    </citation>
    <scope>NUCLEOTIDE SEQUENCE</scope>
    <source>
        <strain evidence="1">HKST-UBA16</strain>
    </source>
</reference>
<proteinExistence type="predicted"/>
<reference evidence="1" key="1">
    <citation type="submission" date="2020-04" db="EMBL/GenBank/DDBJ databases">
        <authorList>
            <person name="Zhang T."/>
        </authorList>
    </citation>
    <scope>NUCLEOTIDE SEQUENCE</scope>
    <source>
        <strain evidence="1">HKST-UBA16</strain>
    </source>
</reference>
<evidence type="ECO:0000313" key="2">
    <source>
        <dbReference type="Proteomes" id="UP000748332"/>
    </source>
</evidence>
<protein>
    <submittedName>
        <fullName evidence="1">Uncharacterized protein</fullName>
    </submittedName>
</protein>
<sequence length="164" mass="18760">MAYASRVNTFAKELSILSQRYVEQKHLFGYLQRRAEIINDLMTTRLTKLPQMVADLTQAIDMNNSDGGKFINGLLGEAALARFIYWRREDYGLVRPQFNPRDDAHGHTDLLMRNRYGVVGYISIKASTYKSPPPLTVLSWKLGNMQWSDVLEESLPPGFDQFNG</sequence>
<organism evidence="1 2">
    <name type="scientific">Candidatus Dojkabacteria bacterium</name>
    <dbReference type="NCBI Taxonomy" id="2099670"/>
    <lineage>
        <taxon>Bacteria</taxon>
        <taxon>Candidatus Dojkabacteria</taxon>
    </lineage>
</organism>
<dbReference type="AlphaFoldDB" id="A0A955HZD3"/>
<comment type="caution">
    <text evidence="1">The sequence shown here is derived from an EMBL/GenBank/DDBJ whole genome shotgun (WGS) entry which is preliminary data.</text>
</comment>
<gene>
    <name evidence="1" type="ORF">KC622_02315</name>
</gene>
<feature type="non-terminal residue" evidence="1">
    <location>
        <position position="164"/>
    </location>
</feature>
<name>A0A955HZD3_9BACT</name>
<accession>A0A955HZD3</accession>
<evidence type="ECO:0000313" key="1">
    <source>
        <dbReference type="EMBL" id="MCA9375141.1"/>
    </source>
</evidence>
<dbReference type="EMBL" id="JAGQLM010000096">
    <property type="protein sequence ID" value="MCA9375141.1"/>
    <property type="molecule type" value="Genomic_DNA"/>
</dbReference>
<dbReference type="Proteomes" id="UP000748332">
    <property type="component" value="Unassembled WGS sequence"/>
</dbReference>